<feature type="transmembrane region" description="Helical" evidence="1">
    <location>
        <begin position="885"/>
        <end position="911"/>
    </location>
</feature>
<protein>
    <submittedName>
        <fullName evidence="2">Efflux RND transporter permease subunit</fullName>
    </submittedName>
</protein>
<keyword evidence="1" id="KW-0472">Membrane</keyword>
<dbReference type="PRINTS" id="PR00702">
    <property type="entry name" value="ACRIFLAVINRP"/>
</dbReference>
<dbReference type="InterPro" id="IPR001036">
    <property type="entry name" value="Acrflvin-R"/>
</dbReference>
<sequence>MDKFASTGAALADFAIRRPVTVLMSFFSLLLFGIMSSQLLPLEKFPSIDIPQIIIHIPYKDATPVEVEKMITRPVEEALATMSGIKRLQSRSTEDAAQVRLRFAWDENLKAKGIEAREKVDAIRGQLPSDVERVLVYQFNTDDMPIFSMNVSSERDLSNAFDLLDRNLKRPIERVPGVSKVELWGVSEKQISIRLDPLLMAALQVNTNELTRALRSANFSLSAGAFNDQNYQQKITVNPQGEFNSVQDIEDLVVKKGVRLSDIATVKFEKPKRTDGRHLDQSYAVGFNIYRESNSNMVQVSEQVLKVIEEANNNPAFNGINLLINENEAESVTKSLSDLLSAGLIGALLSLLVLYAFLRNITSTLLVVLSVPFSICITLGCMYMMGYSINILSMMGLMLAVGMLVDNAVVVTESIEHEKRSIQDPIAATKAGVAKVSLAVIAGTITTAIVFLPNIVGEKVNVTVFLEHVAIAICISLFASLVISQTLIPLLSTKIKASKAEISNVRKKPSKIAVMYKKVLTWSLKHQGKTSLIALGILASTAIPMQYVTNDDDNDNDQNRVWMNYDIQGSYSLEEVENTVNKMEAYLYSNQEDFYIKQVYSYYRSGFAVSGITFVDDIPVSQAAAKKKILEGLPKFARAKPSFKWDEGNGGGIQFTLVGDSSETLDDISKQIIPILSNIKGLSDVKTDTTKQKLELQVVVDRQKSFRFGLNTNDVAQIIAVALRGSNLRTYRSEDTGEIAIRLMFDERLQDSVDELRNLTIIRKDGKNVTLDMIASLTVKPRLAQINRNYRQTSITIGANLDDGVTIKDAKKNIEGVMEHIHFPTGYNWTFDGSIKRQRQNESAMQTNMILAICMIYIVMAALFESLLLPTAVITSLLFSLTGVFWALFAAGMSMSIMAMIGMLILMGIVVNNGIVLVDRINQLIDHGQGINQAIIEACLTRAKPILMTVATTVLGLVPLAMGGTRLGGDGPPYSPMAIAIIGGLVFSTLTSLVLVPLAYLLLLKLRAKTVNMIKNSKALVGRVIKA</sequence>
<comment type="caution">
    <text evidence="2">The sequence shown here is derived from an EMBL/GenBank/DDBJ whole genome shotgun (WGS) entry which is preliminary data.</text>
</comment>
<name>A0ABS9DC40_9ALTE</name>
<dbReference type="RefSeq" id="WP_235314510.1">
    <property type="nucleotide sequence ID" value="NZ_JAKGAS010000019.1"/>
</dbReference>
<dbReference type="Proteomes" id="UP001521137">
    <property type="component" value="Unassembled WGS sequence"/>
</dbReference>
<dbReference type="Gene3D" id="1.20.1640.10">
    <property type="entry name" value="Multidrug efflux transporter AcrB transmembrane domain"/>
    <property type="match status" value="2"/>
</dbReference>
<proteinExistence type="predicted"/>
<dbReference type="Pfam" id="PF00873">
    <property type="entry name" value="ACR_tran"/>
    <property type="match status" value="1"/>
</dbReference>
<evidence type="ECO:0000313" key="2">
    <source>
        <dbReference type="EMBL" id="MCF2950410.1"/>
    </source>
</evidence>
<evidence type="ECO:0000313" key="3">
    <source>
        <dbReference type="Proteomes" id="UP001521137"/>
    </source>
</evidence>
<dbReference type="SUPFAM" id="SSF82866">
    <property type="entry name" value="Multidrug efflux transporter AcrB transmembrane domain"/>
    <property type="match status" value="2"/>
</dbReference>
<keyword evidence="3" id="KW-1185">Reference proteome</keyword>
<feature type="transmembrane region" description="Helical" evidence="1">
    <location>
        <begin position="468"/>
        <end position="491"/>
    </location>
</feature>
<feature type="transmembrane region" description="Helical" evidence="1">
    <location>
        <begin position="20"/>
        <end position="40"/>
    </location>
</feature>
<evidence type="ECO:0000256" key="1">
    <source>
        <dbReference type="SAM" id="Phobius"/>
    </source>
</evidence>
<dbReference type="PANTHER" id="PTHR32063:SF73">
    <property type="entry name" value="RND SUPERFAMILY EFFLUX PUMP PERMEASE COMPONENT 1"/>
    <property type="match status" value="1"/>
</dbReference>
<dbReference type="InterPro" id="IPR027463">
    <property type="entry name" value="AcrB_DN_DC_subdom"/>
</dbReference>
<keyword evidence="1" id="KW-0812">Transmembrane</keyword>
<feature type="transmembrane region" description="Helical" evidence="1">
    <location>
        <begin position="977"/>
        <end position="1003"/>
    </location>
</feature>
<feature type="transmembrane region" description="Helical" evidence="1">
    <location>
        <begin position="365"/>
        <end position="385"/>
    </location>
</feature>
<dbReference type="PANTHER" id="PTHR32063">
    <property type="match status" value="1"/>
</dbReference>
<dbReference type="Gene3D" id="3.30.70.1430">
    <property type="entry name" value="Multidrug efflux transporter AcrB pore domain"/>
    <property type="match status" value="2"/>
</dbReference>
<dbReference type="Gene3D" id="3.30.2090.10">
    <property type="entry name" value="Multidrug efflux transporter AcrB TolC docking domain, DN and DC subdomains"/>
    <property type="match status" value="2"/>
</dbReference>
<gene>
    <name evidence="2" type="ORF">L0668_20035</name>
</gene>
<feature type="transmembrane region" description="Helical" evidence="1">
    <location>
        <begin position="849"/>
        <end position="879"/>
    </location>
</feature>
<feature type="transmembrane region" description="Helical" evidence="1">
    <location>
        <begin position="432"/>
        <end position="456"/>
    </location>
</feature>
<dbReference type="SUPFAM" id="SSF82693">
    <property type="entry name" value="Multidrug efflux transporter AcrB pore domain, PN1, PN2, PC1 and PC2 subdomains"/>
    <property type="match status" value="2"/>
</dbReference>
<feature type="transmembrane region" description="Helical" evidence="1">
    <location>
        <begin position="391"/>
        <end position="411"/>
    </location>
</feature>
<reference evidence="2 3" key="1">
    <citation type="submission" date="2022-01" db="EMBL/GenBank/DDBJ databases">
        <title>Paraglaciecola sp. G1-23.</title>
        <authorList>
            <person name="Jin M.S."/>
            <person name="Han D.M."/>
            <person name="Kim H.M."/>
            <person name="Jeon C.O."/>
        </authorList>
    </citation>
    <scope>NUCLEOTIDE SEQUENCE [LARGE SCALE GENOMIC DNA]</scope>
    <source>
        <strain evidence="2 3">G1-23</strain>
    </source>
</reference>
<feature type="transmembrane region" description="Helical" evidence="1">
    <location>
        <begin position="946"/>
        <end position="965"/>
    </location>
</feature>
<keyword evidence="1" id="KW-1133">Transmembrane helix</keyword>
<dbReference type="SUPFAM" id="SSF82714">
    <property type="entry name" value="Multidrug efflux transporter AcrB TolC docking domain, DN and DC subdomains"/>
    <property type="match status" value="2"/>
</dbReference>
<dbReference type="Gene3D" id="3.30.70.1440">
    <property type="entry name" value="Multidrug efflux transporter AcrB pore domain"/>
    <property type="match status" value="1"/>
</dbReference>
<dbReference type="EMBL" id="JAKGAS010000019">
    <property type="protein sequence ID" value="MCF2950410.1"/>
    <property type="molecule type" value="Genomic_DNA"/>
</dbReference>
<feature type="transmembrane region" description="Helical" evidence="1">
    <location>
        <begin position="339"/>
        <end position="358"/>
    </location>
</feature>
<organism evidence="2 3">
    <name type="scientific">Paraglaciecola algarum</name>
    <dbReference type="NCBI Taxonomy" id="3050085"/>
    <lineage>
        <taxon>Bacteria</taxon>
        <taxon>Pseudomonadati</taxon>
        <taxon>Pseudomonadota</taxon>
        <taxon>Gammaproteobacteria</taxon>
        <taxon>Alteromonadales</taxon>
        <taxon>Alteromonadaceae</taxon>
        <taxon>Paraglaciecola</taxon>
    </lineage>
</organism>
<dbReference type="Gene3D" id="3.30.70.1320">
    <property type="entry name" value="Multidrug efflux transporter AcrB pore domain like"/>
    <property type="match status" value="1"/>
</dbReference>
<accession>A0ABS9DC40</accession>